<evidence type="ECO:0000313" key="9">
    <source>
        <dbReference type="EMBL" id="GEC17505.1"/>
    </source>
</evidence>
<reference evidence="9 10" key="1">
    <citation type="submission" date="2019-06" db="EMBL/GenBank/DDBJ databases">
        <title>Whole genome shotgun sequence of Nitrobacter winogradskyi NBRC 14297.</title>
        <authorList>
            <person name="Hosoyama A."/>
            <person name="Uohara A."/>
            <person name="Ohji S."/>
            <person name="Ichikawa N."/>
        </authorList>
    </citation>
    <scope>NUCLEOTIDE SEQUENCE [LARGE SCALE GENOMIC DNA]</scope>
    <source>
        <strain evidence="9 10">NBRC 14297</strain>
    </source>
</reference>
<dbReference type="InterPro" id="IPR025166">
    <property type="entry name" value="Integrase_DNA_bind_dom"/>
</dbReference>
<evidence type="ECO:0000259" key="7">
    <source>
        <dbReference type="PROSITE" id="PS51898"/>
    </source>
</evidence>
<dbReference type="SUPFAM" id="SSF56349">
    <property type="entry name" value="DNA breaking-rejoining enzymes"/>
    <property type="match status" value="1"/>
</dbReference>
<feature type="region of interest" description="Disordered" evidence="6">
    <location>
        <begin position="412"/>
        <end position="440"/>
    </location>
</feature>
<dbReference type="Pfam" id="PF00589">
    <property type="entry name" value="Phage_integrase"/>
    <property type="match status" value="1"/>
</dbReference>
<dbReference type="InterPro" id="IPR011010">
    <property type="entry name" value="DNA_brk_join_enz"/>
</dbReference>
<feature type="domain" description="Core-binding (CB)" evidence="8">
    <location>
        <begin position="96"/>
        <end position="204"/>
    </location>
</feature>
<dbReference type="PANTHER" id="PTHR30629:SF2">
    <property type="entry name" value="PROPHAGE INTEGRASE INTS-RELATED"/>
    <property type="match status" value="1"/>
</dbReference>
<comment type="caution">
    <text evidence="9">The sequence shown here is derived from an EMBL/GenBank/DDBJ whole genome shotgun (WGS) entry which is preliminary data.</text>
</comment>
<evidence type="ECO:0000313" key="10">
    <source>
        <dbReference type="Proteomes" id="UP000318825"/>
    </source>
</evidence>
<dbReference type="PROSITE" id="PS51898">
    <property type="entry name" value="TYR_RECOMBINASE"/>
    <property type="match status" value="1"/>
</dbReference>
<evidence type="ECO:0000256" key="2">
    <source>
        <dbReference type="ARBA" id="ARBA00022908"/>
    </source>
</evidence>
<dbReference type="Gene3D" id="1.10.150.130">
    <property type="match status" value="1"/>
</dbReference>
<gene>
    <name evidence="9" type="ORF">NWI01_33970</name>
</gene>
<dbReference type="Gene3D" id="3.30.160.390">
    <property type="entry name" value="Integrase, DNA-binding domain"/>
    <property type="match status" value="1"/>
</dbReference>
<keyword evidence="4" id="KW-0233">DNA recombination</keyword>
<feature type="domain" description="Tyr recombinase" evidence="7">
    <location>
        <begin position="224"/>
        <end position="399"/>
    </location>
</feature>
<dbReference type="AlphaFoldDB" id="A0A4Y3WFP0"/>
<dbReference type="InterPro" id="IPR044068">
    <property type="entry name" value="CB"/>
</dbReference>
<dbReference type="Proteomes" id="UP000318825">
    <property type="component" value="Unassembled WGS sequence"/>
</dbReference>
<keyword evidence="3 5" id="KW-0238">DNA-binding</keyword>
<dbReference type="InterPro" id="IPR002104">
    <property type="entry name" value="Integrase_catalytic"/>
</dbReference>
<dbReference type="InterPro" id="IPR013762">
    <property type="entry name" value="Integrase-like_cat_sf"/>
</dbReference>
<dbReference type="PROSITE" id="PS51900">
    <property type="entry name" value="CB"/>
    <property type="match status" value="1"/>
</dbReference>
<evidence type="ECO:0000256" key="1">
    <source>
        <dbReference type="ARBA" id="ARBA00008857"/>
    </source>
</evidence>
<proteinExistence type="inferred from homology"/>
<comment type="similarity">
    <text evidence="1">Belongs to the 'phage' integrase family.</text>
</comment>
<evidence type="ECO:0000259" key="8">
    <source>
        <dbReference type="PROSITE" id="PS51900"/>
    </source>
</evidence>
<name>A0A4Y3WFP0_NITWI</name>
<dbReference type="OrthoDB" id="7615137at2"/>
<evidence type="ECO:0000256" key="5">
    <source>
        <dbReference type="PROSITE-ProRule" id="PRU01248"/>
    </source>
</evidence>
<protein>
    <submittedName>
        <fullName evidence="9">Integrase</fullName>
    </submittedName>
</protein>
<evidence type="ECO:0000256" key="6">
    <source>
        <dbReference type="SAM" id="MobiDB-lite"/>
    </source>
</evidence>
<evidence type="ECO:0000256" key="3">
    <source>
        <dbReference type="ARBA" id="ARBA00023125"/>
    </source>
</evidence>
<accession>A0A4Y3WFP0</accession>
<dbReference type="InterPro" id="IPR050808">
    <property type="entry name" value="Phage_Integrase"/>
</dbReference>
<sequence length="440" mass="48087">MPKLTKRIVDGAAPGEKPYFLWCSELPGFGVRVFPSGKCIYYADYRNSEGARRRMSLGHHGKLTTDEARKEAMKTLGGVLKGEDPVEERVTRRKSLTVAELCDRYIRAVEAGLIMGKGRRPKKASTLVTDRGRIERHIKPLLGRKLVRNLKQADINKFLRDVTAGKTAVVEKTEKKRGKAIVEGGAGTAARTTGLLGGILSYAVSEGTIPFNPARGVKRSADGRRERRLNAREYRQLGNALIVATKEMETEQIVQGVRLLALSGCRLGEIEALKWSEVDSDHSCFRLLDSKEGASVRPVGGALFGVLDRIKKRKNCPFVLPAARSEGHFGGMPSGFKRIMKKAKLSDVTPHTLRHSYASVAGDLGYSESTIGALLGHAAGTVTSKYVHHLDSVLIAAADRVAQTIRNFMMDDTKPAKHDKKAAPRKNGATPAIQKERVAA</sequence>
<dbReference type="PANTHER" id="PTHR30629">
    <property type="entry name" value="PROPHAGE INTEGRASE"/>
    <property type="match status" value="1"/>
</dbReference>
<dbReference type="CDD" id="cd00796">
    <property type="entry name" value="INT_Rci_Hp1_C"/>
    <property type="match status" value="1"/>
</dbReference>
<dbReference type="Gene3D" id="1.10.443.10">
    <property type="entry name" value="Intergrase catalytic core"/>
    <property type="match status" value="1"/>
</dbReference>
<dbReference type="InterPro" id="IPR038488">
    <property type="entry name" value="Integrase_DNA-bd_sf"/>
</dbReference>
<organism evidence="9 10">
    <name type="scientific">Nitrobacter winogradskyi</name>
    <name type="common">Nitrobacter agilis</name>
    <dbReference type="NCBI Taxonomy" id="913"/>
    <lineage>
        <taxon>Bacteria</taxon>
        <taxon>Pseudomonadati</taxon>
        <taxon>Pseudomonadota</taxon>
        <taxon>Alphaproteobacteria</taxon>
        <taxon>Hyphomicrobiales</taxon>
        <taxon>Nitrobacteraceae</taxon>
        <taxon>Nitrobacter</taxon>
    </lineage>
</organism>
<dbReference type="GO" id="GO:0006310">
    <property type="term" value="P:DNA recombination"/>
    <property type="evidence" value="ECO:0007669"/>
    <property type="project" value="UniProtKB-KW"/>
</dbReference>
<dbReference type="InterPro" id="IPR010998">
    <property type="entry name" value="Integrase_recombinase_N"/>
</dbReference>
<dbReference type="EMBL" id="BJNF01000113">
    <property type="protein sequence ID" value="GEC17505.1"/>
    <property type="molecule type" value="Genomic_DNA"/>
</dbReference>
<dbReference type="Pfam" id="PF13356">
    <property type="entry name" value="Arm-DNA-bind_3"/>
    <property type="match status" value="1"/>
</dbReference>
<evidence type="ECO:0000256" key="4">
    <source>
        <dbReference type="ARBA" id="ARBA00023172"/>
    </source>
</evidence>
<dbReference type="GO" id="GO:0015074">
    <property type="term" value="P:DNA integration"/>
    <property type="evidence" value="ECO:0007669"/>
    <property type="project" value="UniProtKB-KW"/>
</dbReference>
<keyword evidence="2" id="KW-0229">DNA integration</keyword>
<dbReference type="RefSeq" id="WP_141385242.1">
    <property type="nucleotide sequence ID" value="NZ_BJNF01000113.1"/>
</dbReference>
<dbReference type="GO" id="GO:0003677">
    <property type="term" value="F:DNA binding"/>
    <property type="evidence" value="ECO:0007669"/>
    <property type="project" value="UniProtKB-UniRule"/>
</dbReference>